<comment type="subcellular location">
    <subcellularLocation>
        <location evidence="1">Membrane</location>
        <topology evidence="1">Single-pass membrane protein</topology>
    </subcellularLocation>
</comment>
<dbReference type="InterPro" id="IPR055072">
    <property type="entry name" value="Ferlin_DSRM"/>
</dbReference>
<dbReference type="EMBL" id="OU899035">
    <property type="protein sequence ID" value="CAH1726094.1"/>
    <property type="molecule type" value="Genomic_DNA"/>
</dbReference>
<dbReference type="InterPro" id="IPR035892">
    <property type="entry name" value="C2_domain_sf"/>
</dbReference>
<dbReference type="InterPro" id="IPR037721">
    <property type="entry name" value="Ferlin"/>
</dbReference>
<keyword evidence="3" id="KW-0677">Repeat</keyword>
<dbReference type="PANTHER" id="PTHR12546:SF60">
    <property type="entry name" value="MISFIRE, ISOFORM F"/>
    <property type="match status" value="1"/>
</dbReference>
<dbReference type="GO" id="GO:0016020">
    <property type="term" value="C:membrane"/>
    <property type="evidence" value="ECO:0007669"/>
    <property type="project" value="UniProtKB-SubCell"/>
</dbReference>
<name>A0A9P0J403_APHGO</name>
<dbReference type="PROSITE" id="PS50004">
    <property type="entry name" value="C2"/>
    <property type="match status" value="1"/>
</dbReference>
<organism evidence="7 8">
    <name type="scientific">Aphis gossypii</name>
    <name type="common">Cotton aphid</name>
    <dbReference type="NCBI Taxonomy" id="80765"/>
    <lineage>
        <taxon>Eukaryota</taxon>
        <taxon>Metazoa</taxon>
        <taxon>Ecdysozoa</taxon>
        <taxon>Arthropoda</taxon>
        <taxon>Hexapoda</taxon>
        <taxon>Insecta</taxon>
        <taxon>Pterygota</taxon>
        <taxon>Neoptera</taxon>
        <taxon>Paraneoptera</taxon>
        <taxon>Hemiptera</taxon>
        <taxon>Sternorrhyncha</taxon>
        <taxon>Aphidomorpha</taxon>
        <taxon>Aphidoidea</taxon>
        <taxon>Aphididae</taxon>
        <taxon>Aphidini</taxon>
        <taxon>Aphis</taxon>
        <taxon>Aphis</taxon>
    </lineage>
</organism>
<keyword evidence="4" id="KW-1133">Transmembrane helix</keyword>
<dbReference type="Proteomes" id="UP001154329">
    <property type="component" value="Chromosome 2"/>
</dbReference>
<dbReference type="SMART" id="SM00239">
    <property type="entry name" value="C2"/>
    <property type="match status" value="1"/>
</dbReference>
<reference evidence="7" key="2">
    <citation type="submission" date="2022-10" db="EMBL/GenBank/DDBJ databases">
        <authorList>
            <consortium name="ENA_rothamsted_submissions"/>
            <consortium name="culmorum"/>
            <person name="King R."/>
        </authorList>
    </citation>
    <scope>NUCLEOTIDE SEQUENCE</scope>
</reference>
<evidence type="ECO:0000256" key="4">
    <source>
        <dbReference type="ARBA" id="ARBA00022989"/>
    </source>
</evidence>
<dbReference type="SUPFAM" id="SSF49562">
    <property type="entry name" value="C2 domain (Calcium/lipid-binding domain, CaLB)"/>
    <property type="match status" value="1"/>
</dbReference>
<evidence type="ECO:0000256" key="2">
    <source>
        <dbReference type="ARBA" id="ARBA00022692"/>
    </source>
</evidence>
<gene>
    <name evidence="7" type="ORF">APHIGO_LOCUS7044</name>
</gene>
<evidence type="ECO:0000256" key="1">
    <source>
        <dbReference type="ARBA" id="ARBA00004167"/>
    </source>
</evidence>
<dbReference type="InterPro" id="IPR000008">
    <property type="entry name" value="C2_dom"/>
</dbReference>
<accession>A0A9P0J403</accession>
<protein>
    <recommendedName>
        <fullName evidence="6">C2 domain-containing protein</fullName>
    </recommendedName>
</protein>
<evidence type="ECO:0000259" key="6">
    <source>
        <dbReference type="PROSITE" id="PS50004"/>
    </source>
</evidence>
<keyword evidence="8" id="KW-1185">Reference proteome</keyword>
<keyword evidence="2" id="KW-0812">Transmembrane</keyword>
<feature type="domain" description="C2" evidence="6">
    <location>
        <begin position="281"/>
        <end position="399"/>
    </location>
</feature>
<dbReference type="InterPro" id="IPR037724">
    <property type="entry name" value="C2E_Ferlin"/>
</dbReference>
<dbReference type="Pfam" id="PF00168">
    <property type="entry name" value="C2"/>
    <property type="match status" value="1"/>
</dbReference>
<dbReference type="AlphaFoldDB" id="A0A9P0J403"/>
<dbReference type="GO" id="GO:0007009">
    <property type="term" value="P:plasma membrane organization"/>
    <property type="evidence" value="ECO:0007669"/>
    <property type="project" value="TreeGrafter"/>
</dbReference>
<evidence type="ECO:0000256" key="3">
    <source>
        <dbReference type="ARBA" id="ARBA00022737"/>
    </source>
</evidence>
<evidence type="ECO:0000256" key="5">
    <source>
        <dbReference type="ARBA" id="ARBA00023136"/>
    </source>
</evidence>
<reference evidence="7" key="1">
    <citation type="submission" date="2022-02" db="EMBL/GenBank/DDBJ databases">
        <authorList>
            <person name="King R."/>
        </authorList>
    </citation>
    <scope>NUCLEOTIDE SEQUENCE</scope>
</reference>
<proteinExistence type="predicted"/>
<evidence type="ECO:0000313" key="7">
    <source>
        <dbReference type="EMBL" id="CAH1726094.1"/>
    </source>
</evidence>
<dbReference type="PANTHER" id="PTHR12546">
    <property type="entry name" value="FER-1-LIKE"/>
    <property type="match status" value="1"/>
</dbReference>
<evidence type="ECO:0000313" key="8">
    <source>
        <dbReference type="Proteomes" id="UP001154329"/>
    </source>
</evidence>
<dbReference type="Pfam" id="PF22901">
    <property type="entry name" value="dsrm_Ferlin"/>
    <property type="match status" value="1"/>
</dbReference>
<keyword evidence="5" id="KW-0472">Membrane</keyword>
<dbReference type="Gene3D" id="2.60.40.150">
    <property type="entry name" value="C2 domain"/>
    <property type="match status" value="1"/>
</dbReference>
<sequence length="430" mass="49891">MFIGVEITQIISNELSETDGNLNVPLLKYVQPKLCVYKLFVLFWGLRQFNIHLHEPFVRLLCSSLSIDSDIIKNFNSFPNFPDIDNKKYVFNLELPEDPNLIPPISFQLFTKYVIKNSYTPLGICVSQPLNEFLVPTISKTQWNEQPGHTILEIEDDNDKEEKKEKIKKIKKTHTSKNTFRGNTHVSVSNIPSGILLNKSYTPKYYSKTKSTTIHIYDRELESIPEFNGFEDNLKKFKLYELDKKNEKTEVIGTLKGNVNLYPIQVDNGEQGIQELLFSNSTSQIWPGLKSNDKCKLVVRVYILRANNLHPGDISGLSDSYIEIVLGKSIRITDSNNYIPKTLNPVFGKCYEREISFPKCSMLKVRIMDYDRIGRDELIGETTIDIESRYFSKHRAHCGLPKQYNKDGYNRWRDSEKPSKILHKYVRYIH</sequence>
<dbReference type="CDD" id="cd04037">
    <property type="entry name" value="C2E_Ferlin"/>
    <property type="match status" value="1"/>
</dbReference>